<dbReference type="GO" id="GO:0006310">
    <property type="term" value="P:DNA recombination"/>
    <property type="evidence" value="ECO:0007669"/>
    <property type="project" value="UniProtKB-UniRule"/>
</dbReference>
<keyword evidence="3 9" id="KW-0547">Nucleotide-binding</keyword>
<dbReference type="PROSITE" id="PS50162">
    <property type="entry name" value="RECA_2"/>
    <property type="match status" value="1"/>
</dbReference>
<dbReference type="Gene3D" id="3.40.50.300">
    <property type="entry name" value="P-loop containing nucleotide triphosphate hydrolases"/>
    <property type="match status" value="1"/>
</dbReference>
<feature type="binding site" evidence="9">
    <location>
        <begin position="115"/>
        <end position="122"/>
    </location>
    <ligand>
        <name>ATP</name>
        <dbReference type="ChEBI" id="CHEBI:30616"/>
    </ligand>
</feature>
<dbReference type="Gene3D" id="1.10.150.20">
    <property type="entry name" value="5' to 3' exonuclease, C-terminal subdomain"/>
    <property type="match status" value="1"/>
</dbReference>
<dbReference type="GO" id="GO:0006281">
    <property type="term" value="P:DNA repair"/>
    <property type="evidence" value="ECO:0007669"/>
    <property type="project" value="UniProtKB-UniRule"/>
</dbReference>
<reference evidence="13" key="1">
    <citation type="journal article" date="2012" name="Environ. Microbiol.">
        <title>Genetic structure of three fosmid-fragments encoding 16S rRNA genes of the Miscellaneous Crenarchaeotic Group (MCG): implications for physiology and evolution of marine sedimentary archaea.</title>
        <authorList>
            <person name="Li P.Y."/>
            <person name="Xie B.B."/>
            <person name="Zhang X.Y."/>
            <person name="Qin Q.L."/>
            <person name="Dang H.Y."/>
            <person name="Wang X.M."/>
            <person name="Chen X.L."/>
            <person name="Yu J."/>
            <person name="Zhang Y.Z."/>
        </authorList>
    </citation>
    <scope>NUCLEOTIDE SEQUENCE</scope>
</reference>
<dbReference type="PANTHER" id="PTHR22942">
    <property type="entry name" value="RECA/RAD51/RADA DNA STRAND-PAIRING FAMILY MEMBER"/>
    <property type="match status" value="1"/>
</dbReference>
<dbReference type="GO" id="GO:0003684">
    <property type="term" value="F:damaged DNA binding"/>
    <property type="evidence" value="ECO:0007669"/>
    <property type="project" value="UniProtKB-UniRule"/>
</dbReference>
<sequence>MTEEDEEVTEHKRDFLEDLPGIGPVTARKLKELGFRTIESLAMATAREVESAGIGEKKALKVIGVARSSINVSFIRADELLKRRQDVLRLTTGSKVLDQLLGGGLETQTISEFYGQYGSGKSQICHQLCVNVQLPTEQGGLDGAALYVDTENTFRTERIVQMSRHLGLEPEQTAKNIIYAEAYTSDHQMFLLDNADEVVKENNVKLIVVDSLTSHFRSEYIGREMLAPRQQKLNKHMHKLIRLARAFNTVAVVTNQVMSKPDVFFGDGVYPIGGHVVAHTSHTRTYLRRASRGPVRIARLVSSPYLPEGEEIFKVTENGIEDVSEDDKVKRRGR</sequence>
<accession>G9BAU1</accession>
<evidence type="ECO:0000256" key="10">
    <source>
        <dbReference type="PIRNR" id="PIRNR005856"/>
    </source>
</evidence>
<evidence type="ECO:0000313" key="13">
    <source>
        <dbReference type="EMBL" id="ADP09466.1"/>
    </source>
</evidence>
<dbReference type="EMBL" id="HQ214612">
    <property type="protein sequence ID" value="ADP09466.1"/>
    <property type="molecule type" value="Genomic_DNA"/>
</dbReference>
<dbReference type="Pfam" id="PF08423">
    <property type="entry name" value="Rad51"/>
    <property type="match status" value="1"/>
</dbReference>
<dbReference type="InterPro" id="IPR016467">
    <property type="entry name" value="DNA_recomb/repair_RecA-like"/>
</dbReference>
<keyword evidence="7 9" id="KW-0233">DNA recombination</keyword>
<dbReference type="InterPro" id="IPR003593">
    <property type="entry name" value="AAA+_ATPase"/>
</dbReference>
<comment type="similarity">
    <text evidence="1 9 10">Belongs to the eukaryotic RecA-like protein family.</text>
</comment>
<dbReference type="InterPro" id="IPR013632">
    <property type="entry name" value="Rad51_C"/>
</dbReference>
<evidence type="ECO:0000256" key="8">
    <source>
        <dbReference type="ARBA" id="ARBA00025684"/>
    </source>
</evidence>
<dbReference type="SMART" id="SM00382">
    <property type="entry name" value="AAA"/>
    <property type="match status" value="1"/>
</dbReference>
<dbReference type="PROSITE" id="PS50163">
    <property type="entry name" value="RECA_3"/>
    <property type="match status" value="1"/>
</dbReference>
<feature type="domain" description="RecA family profile 1" evidence="11">
    <location>
        <begin position="86"/>
        <end position="257"/>
    </location>
</feature>
<keyword evidence="6 9" id="KW-0238">DNA-binding</keyword>
<keyword evidence="5 9" id="KW-0067">ATP-binding</keyword>
<dbReference type="InterPro" id="IPR010995">
    <property type="entry name" value="DNA_repair_Rad51/TF_NusA_a-hlx"/>
</dbReference>
<dbReference type="InterPro" id="IPR020587">
    <property type="entry name" value="RecA_monomer-monomer_interface"/>
</dbReference>
<evidence type="ECO:0000259" key="12">
    <source>
        <dbReference type="PROSITE" id="PS50163"/>
    </source>
</evidence>
<dbReference type="NCBIfam" id="NF003301">
    <property type="entry name" value="PRK04301.1"/>
    <property type="match status" value="1"/>
</dbReference>
<evidence type="ECO:0000256" key="7">
    <source>
        <dbReference type="ARBA" id="ARBA00023172"/>
    </source>
</evidence>
<dbReference type="Pfam" id="PF14520">
    <property type="entry name" value="HHH_5"/>
    <property type="match status" value="1"/>
</dbReference>
<dbReference type="NCBIfam" id="TIGR02236">
    <property type="entry name" value="recomb_radA"/>
    <property type="match status" value="1"/>
</dbReference>
<dbReference type="GO" id="GO:0140664">
    <property type="term" value="F:ATP-dependent DNA damage sensor activity"/>
    <property type="evidence" value="ECO:0007669"/>
    <property type="project" value="InterPro"/>
</dbReference>
<evidence type="ECO:0000256" key="1">
    <source>
        <dbReference type="ARBA" id="ARBA00008050"/>
    </source>
</evidence>
<dbReference type="SUPFAM" id="SSF52540">
    <property type="entry name" value="P-loop containing nucleoside triphosphate hydrolases"/>
    <property type="match status" value="1"/>
</dbReference>
<evidence type="ECO:0000256" key="3">
    <source>
        <dbReference type="ARBA" id="ARBA00022741"/>
    </source>
</evidence>
<dbReference type="PANTHER" id="PTHR22942:SF30">
    <property type="entry name" value="MEIOTIC RECOMBINATION PROTEIN DMC1_LIM15 HOMOLOG"/>
    <property type="match status" value="1"/>
</dbReference>
<dbReference type="GO" id="GO:0005524">
    <property type="term" value="F:ATP binding"/>
    <property type="evidence" value="ECO:0007669"/>
    <property type="project" value="UniProtKB-UniRule"/>
</dbReference>
<name>G9BAU1_9ARCH</name>
<dbReference type="InterPro" id="IPR020588">
    <property type="entry name" value="RecA_ATP-bd"/>
</dbReference>
<evidence type="ECO:0000256" key="5">
    <source>
        <dbReference type="ARBA" id="ARBA00022840"/>
    </source>
</evidence>
<feature type="domain" description="RecA family profile 2" evidence="12">
    <location>
        <begin position="262"/>
        <end position="325"/>
    </location>
</feature>
<comment type="function">
    <text evidence="8 9 10">Involved in DNA repair and in homologous recombination. Binds and assemble on single-stranded DNA to form a nucleoprotein filament. Hydrolyzes ATP in a ssDNA-dependent manner and promotes DNA strand exchange between homologous DNA molecules.</text>
</comment>
<dbReference type="SUPFAM" id="SSF47794">
    <property type="entry name" value="Rad51 N-terminal domain-like"/>
    <property type="match status" value="1"/>
</dbReference>
<organism evidence="13">
    <name type="scientific">uncultured marine crenarchaeote E48-1C</name>
    <dbReference type="NCBI Taxonomy" id="907718"/>
    <lineage>
        <taxon>Archaea</taxon>
        <taxon>Candidatus Bathyarchaeota</taxon>
        <taxon>environmental samples</taxon>
    </lineage>
</organism>
<dbReference type="PIRSF" id="PIRSF005856">
    <property type="entry name" value="Rad51"/>
    <property type="match status" value="1"/>
</dbReference>
<evidence type="ECO:0000256" key="6">
    <source>
        <dbReference type="ARBA" id="ARBA00023125"/>
    </source>
</evidence>
<evidence type="ECO:0000256" key="4">
    <source>
        <dbReference type="ARBA" id="ARBA00022763"/>
    </source>
</evidence>
<evidence type="ECO:0000256" key="2">
    <source>
        <dbReference type="ARBA" id="ARBA00018144"/>
    </source>
</evidence>
<dbReference type="FunFam" id="3.40.50.300:FF:002052">
    <property type="entry name" value="DNA repair protein RAD51 homolog"/>
    <property type="match status" value="1"/>
</dbReference>
<protein>
    <recommendedName>
        <fullName evidence="2 9">DNA repair and recombination protein RadA</fullName>
    </recommendedName>
</protein>
<gene>
    <name evidence="9" type="primary">radA</name>
    <name evidence="13" type="ORF">E48-1C_21</name>
</gene>
<evidence type="ECO:0000259" key="11">
    <source>
        <dbReference type="PROSITE" id="PS50162"/>
    </source>
</evidence>
<proteinExistence type="inferred from homology"/>
<evidence type="ECO:0000256" key="9">
    <source>
        <dbReference type="HAMAP-Rule" id="MF_00348"/>
    </source>
</evidence>
<dbReference type="HAMAP" id="MF_00348">
    <property type="entry name" value="RadA_arch"/>
    <property type="match status" value="1"/>
</dbReference>
<keyword evidence="4 9" id="KW-0227">DNA damage</keyword>
<dbReference type="InterPro" id="IPR011938">
    <property type="entry name" value="DNA_recomb/repair_RadA"/>
</dbReference>
<dbReference type="AlphaFoldDB" id="G9BAU1"/>
<dbReference type="InterPro" id="IPR027417">
    <property type="entry name" value="P-loop_NTPase"/>
</dbReference>